<dbReference type="Proteomes" id="UP000278078">
    <property type="component" value="Chromosome"/>
</dbReference>
<accession>A0A3S4RI86</accession>
<reference evidence="3 4" key="1">
    <citation type="submission" date="2018-12" db="EMBL/GenBank/DDBJ databases">
        <authorList>
            <consortium name="Pathogen Informatics"/>
        </authorList>
    </citation>
    <scope>NUCLEOTIDE SEQUENCE [LARGE SCALE GENOMIC DNA]</scope>
    <source>
        <strain evidence="3 4">NCTC10783</strain>
    </source>
</reference>
<protein>
    <submittedName>
        <fullName evidence="3">DNA repair ATPase</fullName>
    </submittedName>
</protein>
<evidence type="ECO:0000256" key="2">
    <source>
        <dbReference type="SAM" id="SignalP"/>
    </source>
</evidence>
<name>A0A3S4RI86_PSEFL</name>
<keyword evidence="1" id="KW-0175">Coiled coil</keyword>
<dbReference type="AlphaFoldDB" id="A0A3S4RI86"/>
<evidence type="ECO:0000313" key="3">
    <source>
        <dbReference type="EMBL" id="VEE47888.1"/>
    </source>
</evidence>
<feature type="coiled-coil region" evidence="1">
    <location>
        <begin position="40"/>
        <end position="102"/>
    </location>
</feature>
<feature type="signal peptide" evidence="2">
    <location>
        <begin position="1"/>
        <end position="27"/>
    </location>
</feature>
<keyword evidence="2" id="KW-0732">Signal</keyword>
<dbReference type="EMBL" id="LR134300">
    <property type="protein sequence ID" value="VEE47888.1"/>
    <property type="molecule type" value="Genomic_DNA"/>
</dbReference>
<evidence type="ECO:0000256" key="1">
    <source>
        <dbReference type="SAM" id="Coils"/>
    </source>
</evidence>
<proteinExistence type="predicted"/>
<organism evidence="3 4">
    <name type="scientific">Pseudomonas fluorescens</name>
    <dbReference type="NCBI Taxonomy" id="294"/>
    <lineage>
        <taxon>Bacteria</taxon>
        <taxon>Pseudomonadati</taxon>
        <taxon>Pseudomonadota</taxon>
        <taxon>Gammaproteobacteria</taxon>
        <taxon>Pseudomonadales</taxon>
        <taxon>Pseudomonadaceae</taxon>
        <taxon>Pseudomonas</taxon>
    </lineage>
</organism>
<sequence length="225" mass="25178">MKRQTMNTRPFSLPIWAQALLAGAAFAAYASQAAYADSLEERLRTQLRSTTQQLQALQTEQAQATAAKAALESQRDAALAQVKQLSAELTRAKGQAEQLSAQQQGLHDRARQMVEASNERLGKYKQAYDELLVMARAKEAERQKLDLAFREHDQQLQQCTAKNREMYGVAKEILGAYENVSVAEVMKIRQPFASGARVKFEEMAQKLGDDLYKTQVENRQAALAQ</sequence>
<evidence type="ECO:0000313" key="4">
    <source>
        <dbReference type="Proteomes" id="UP000278078"/>
    </source>
</evidence>
<gene>
    <name evidence="3" type="ORF">NCTC10783_03782</name>
</gene>
<feature type="chain" id="PRO_5018550146" evidence="2">
    <location>
        <begin position="28"/>
        <end position="225"/>
    </location>
</feature>